<dbReference type="InterPro" id="IPR037066">
    <property type="entry name" value="Plug_dom_sf"/>
</dbReference>
<keyword evidence="7 17" id="KW-0732">Signal</keyword>
<dbReference type="GO" id="GO:0038023">
    <property type="term" value="F:signaling receptor activity"/>
    <property type="evidence" value="ECO:0007669"/>
    <property type="project" value="InterPro"/>
</dbReference>
<evidence type="ECO:0000256" key="2">
    <source>
        <dbReference type="ARBA" id="ARBA00009810"/>
    </source>
</evidence>
<sequence>MSSRRRASARLLIGAAFAAAAAPSHAEEGALEALIAAAQTTAADIVVTGRAQKLYRAEEATVGKVPADPLDIPQSVQVITRQLIEDQGARDVTDLYRNVSGISLFSYSGVTFRGFRQDTAFYDGLRGNPFTGFSVPQLFNIERVEFLKGPAGMLYGPGSPGGTINYVTKKPSDIFAADVRGIVGNFDRIGGSAEITGPLTANGAVAARGGVFYEDYDSFRINAESKTFIGDAGVSFRIADPAKLTIQATRYDQDLPGNRLRGVQVDPQGNFLTSIRWNHNEPTDFLDLDATVIQARLEGAISDALSYDISGRWFEYNEKQNYHEQQGLRDADGDGVPDFIRREFRDQIRRTEGLSFGANLIARVDLLGAAHTFLLGGDWSDEDSALQSRTARPVGTAGGVVPTLSLRNPVYGLTSGADYNLSAVPYALSGSEAIRYGIYLQDQIEIGERFVLLAGIRNDWFEDTNAVTGLGFKEDEITMRFGAIYKPRPDISIYASWSDAFDPQSAGSQDPAAGGPFPPQTGEQIEAGVKTALMDGRIQTGLALYRIKRQNIVQTDATRPPVNGVNQLAPIGEITSKGVEFDLAADLTPNWVLTFNYGYNDTRVTGTVPGQAITNAVGDRFVNAPKHKLGFWTRYQVAPIKTAFAFGGEYVSARRGFGGEYLPGQPLVPAERVKPYAVFDASIIKDFGFVEAMLRIDNIFDKTYAASGFGLRNGAFPGDPRTVFLEVRKRF</sequence>
<reference evidence="21" key="1">
    <citation type="submission" date="2017-04" db="EMBL/GenBank/DDBJ databases">
        <authorList>
            <person name="Varghese N."/>
            <person name="Submissions S."/>
        </authorList>
    </citation>
    <scope>NUCLEOTIDE SEQUENCE [LARGE SCALE GENOMIC DNA]</scope>
    <source>
        <strain evidence="21">Dd16</strain>
    </source>
</reference>
<dbReference type="InterPro" id="IPR036942">
    <property type="entry name" value="Beta-barrel_TonB_sf"/>
</dbReference>
<proteinExistence type="inferred from homology"/>
<dbReference type="PANTHER" id="PTHR32552:SF68">
    <property type="entry name" value="FERRICHROME OUTER MEMBRANE TRANSPORTER_PHAGE RECEPTOR"/>
    <property type="match status" value="1"/>
</dbReference>
<gene>
    <name evidence="20" type="ORF">SAMN06295910_2177</name>
</gene>
<evidence type="ECO:0000256" key="3">
    <source>
        <dbReference type="ARBA" id="ARBA00022448"/>
    </source>
</evidence>
<keyword evidence="11 14" id="KW-0472">Membrane</keyword>
<evidence type="ECO:0000256" key="1">
    <source>
        <dbReference type="ARBA" id="ARBA00004571"/>
    </source>
</evidence>
<keyword evidence="21" id="KW-1185">Reference proteome</keyword>
<keyword evidence="8" id="KW-0408">Iron</keyword>
<keyword evidence="3 14" id="KW-0813">Transport</keyword>
<comment type="subcellular location">
    <subcellularLocation>
        <location evidence="1 14">Cell outer membrane</location>
        <topology evidence="1 14">Multi-pass membrane protein</topology>
    </subcellularLocation>
</comment>
<dbReference type="InterPro" id="IPR012910">
    <property type="entry name" value="Plug_dom"/>
</dbReference>
<evidence type="ECO:0000256" key="10">
    <source>
        <dbReference type="ARBA" id="ARBA00023077"/>
    </source>
</evidence>
<evidence type="ECO:0000313" key="21">
    <source>
        <dbReference type="Proteomes" id="UP000192934"/>
    </source>
</evidence>
<evidence type="ECO:0000256" key="4">
    <source>
        <dbReference type="ARBA" id="ARBA00022452"/>
    </source>
</evidence>
<dbReference type="CDD" id="cd01347">
    <property type="entry name" value="ligand_gated_channel"/>
    <property type="match status" value="1"/>
</dbReference>
<dbReference type="SUPFAM" id="SSF56935">
    <property type="entry name" value="Porins"/>
    <property type="match status" value="1"/>
</dbReference>
<keyword evidence="6 14" id="KW-0812">Transmembrane</keyword>
<dbReference type="PANTHER" id="PTHR32552">
    <property type="entry name" value="FERRICHROME IRON RECEPTOR-RELATED"/>
    <property type="match status" value="1"/>
</dbReference>
<evidence type="ECO:0000256" key="8">
    <source>
        <dbReference type="ARBA" id="ARBA00023004"/>
    </source>
</evidence>
<dbReference type="InterPro" id="IPR000531">
    <property type="entry name" value="Beta-barrel_TonB"/>
</dbReference>
<evidence type="ECO:0000256" key="11">
    <source>
        <dbReference type="ARBA" id="ARBA00023136"/>
    </source>
</evidence>
<name>A0A1X7GRV8_9SPHN</name>
<protein>
    <submittedName>
        <fullName evidence="20">Iron complex outermembrane recepter protein</fullName>
    </submittedName>
</protein>
<keyword evidence="12" id="KW-0675">Receptor</keyword>
<dbReference type="InterPro" id="IPR039426">
    <property type="entry name" value="TonB-dep_rcpt-like"/>
</dbReference>
<keyword evidence="10 15" id="KW-0798">TonB box</keyword>
<evidence type="ECO:0000259" key="19">
    <source>
        <dbReference type="Pfam" id="PF07715"/>
    </source>
</evidence>
<organism evidence="20 21">
    <name type="scientific">Allosphingosinicella indica</name>
    <dbReference type="NCBI Taxonomy" id="941907"/>
    <lineage>
        <taxon>Bacteria</taxon>
        <taxon>Pseudomonadati</taxon>
        <taxon>Pseudomonadota</taxon>
        <taxon>Alphaproteobacteria</taxon>
        <taxon>Sphingomonadales</taxon>
        <taxon>Sphingomonadaceae</taxon>
        <taxon>Allosphingosinicella</taxon>
    </lineage>
</organism>
<dbReference type="NCBIfam" id="TIGR01783">
    <property type="entry name" value="TonB-siderophor"/>
    <property type="match status" value="1"/>
</dbReference>
<evidence type="ECO:0000313" key="20">
    <source>
        <dbReference type="EMBL" id="SMF73783.1"/>
    </source>
</evidence>
<evidence type="ECO:0000256" key="7">
    <source>
        <dbReference type="ARBA" id="ARBA00022729"/>
    </source>
</evidence>
<dbReference type="Pfam" id="PF00593">
    <property type="entry name" value="TonB_dep_Rec_b-barrel"/>
    <property type="match status" value="1"/>
</dbReference>
<dbReference type="AlphaFoldDB" id="A0A1X7GRV8"/>
<evidence type="ECO:0000256" key="9">
    <source>
        <dbReference type="ARBA" id="ARBA00023065"/>
    </source>
</evidence>
<dbReference type="GO" id="GO:0009279">
    <property type="term" value="C:cell outer membrane"/>
    <property type="evidence" value="ECO:0007669"/>
    <property type="project" value="UniProtKB-SubCell"/>
</dbReference>
<accession>A0A1X7GRV8</accession>
<feature type="domain" description="TonB-dependent receptor plug" evidence="19">
    <location>
        <begin position="70"/>
        <end position="163"/>
    </location>
</feature>
<dbReference type="Gene3D" id="2.40.170.20">
    <property type="entry name" value="TonB-dependent receptor, beta-barrel domain"/>
    <property type="match status" value="1"/>
</dbReference>
<keyword evidence="13 14" id="KW-0998">Cell outer membrane</keyword>
<keyword evidence="9" id="KW-0406">Ion transport</keyword>
<dbReference type="Proteomes" id="UP000192934">
    <property type="component" value="Chromosome I"/>
</dbReference>
<evidence type="ECO:0000256" key="16">
    <source>
        <dbReference type="SAM" id="MobiDB-lite"/>
    </source>
</evidence>
<evidence type="ECO:0000256" key="14">
    <source>
        <dbReference type="PROSITE-ProRule" id="PRU01360"/>
    </source>
</evidence>
<dbReference type="STRING" id="941907.SAMN06295910_2177"/>
<evidence type="ECO:0000256" key="15">
    <source>
        <dbReference type="RuleBase" id="RU003357"/>
    </source>
</evidence>
<dbReference type="Pfam" id="PF07715">
    <property type="entry name" value="Plug"/>
    <property type="match status" value="1"/>
</dbReference>
<dbReference type="RefSeq" id="WP_085218792.1">
    <property type="nucleotide sequence ID" value="NZ_LT840185.1"/>
</dbReference>
<feature type="chain" id="PRO_5012010459" evidence="17">
    <location>
        <begin position="27"/>
        <end position="731"/>
    </location>
</feature>
<comment type="similarity">
    <text evidence="2 14 15">Belongs to the TonB-dependent receptor family.</text>
</comment>
<feature type="domain" description="TonB-dependent receptor-like beta-barrel" evidence="18">
    <location>
        <begin position="256"/>
        <end position="698"/>
    </location>
</feature>
<dbReference type="PROSITE" id="PS52016">
    <property type="entry name" value="TONB_DEPENDENT_REC_3"/>
    <property type="match status" value="1"/>
</dbReference>
<dbReference type="EMBL" id="LT840185">
    <property type="protein sequence ID" value="SMF73783.1"/>
    <property type="molecule type" value="Genomic_DNA"/>
</dbReference>
<feature type="region of interest" description="Disordered" evidence="16">
    <location>
        <begin position="502"/>
        <end position="522"/>
    </location>
</feature>
<evidence type="ECO:0000256" key="13">
    <source>
        <dbReference type="ARBA" id="ARBA00023237"/>
    </source>
</evidence>
<dbReference type="Gene3D" id="2.170.130.10">
    <property type="entry name" value="TonB-dependent receptor, plug domain"/>
    <property type="match status" value="1"/>
</dbReference>
<dbReference type="GO" id="GO:0015344">
    <property type="term" value="F:siderophore uptake transmembrane transporter activity"/>
    <property type="evidence" value="ECO:0007669"/>
    <property type="project" value="TreeGrafter"/>
</dbReference>
<evidence type="ECO:0000256" key="12">
    <source>
        <dbReference type="ARBA" id="ARBA00023170"/>
    </source>
</evidence>
<keyword evidence="4 14" id="KW-1134">Transmembrane beta strand</keyword>
<dbReference type="InterPro" id="IPR010105">
    <property type="entry name" value="TonB_sidphr_rcpt"/>
</dbReference>
<evidence type="ECO:0000259" key="18">
    <source>
        <dbReference type="Pfam" id="PF00593"/>
    </source>
</evidence>
<evidence type="ECO:0000256" key="6">
    <source>
        <dbReference type="ARBA" id="ARBA00022692"/>
    </source>
</evidence>
<dbReference type="GO" id="GO:0015891">
    <property type="term" value="P:siderophore transport"/>
    <property type="evidence" value="ECO:0007669"/>
    <property type="project" value="InterPro"/>
</dbReference>
<dbReference type="OrthoDB" id="9760333at2"/>
<feature type="signal peptide" evidence="17">
    <location>
        <begin position="1"/>
        <end position="26"/>
    </location>
</feature>
<evidence type="ECO:0000256" key="17">
    <source>
        <dbReference type="SAM" id="SignalP"/>
    </source>
</evidence>
<keyword evidence="5" id="KW-0410">Iron transport</keyword>
<evidence type="ECO:0000256" key="5">
    <source>
        <dbReference type="ARBA" id="ARBA00022496"/>
    </source>
</evidence>